<comment type="caution">
    <text evidence="1">The sequence shown here is derived from an EMBL/GenBank/DDBJ whole genome shotgun (WGS) entry which is preliminary data.</text>
</comment>
<accession>A0A7Z8K212</accession>
<evidence type="ECO:0000313" key="1">
    <source>
        <dbReference type="EMBL" id="TKR27339.1"/>
    </source>
</evidence>
<dbReference type="EMBL" id="SZYE01000003">
    <property type="protein sequence ID" value="TKR27339.1"/>
    <property type="molecule type" value="Genomic_DNA"/>
</dbReference>
<dbReference type="SUPFAM" id="SSF52540">
    <property type="entry name" value="P-loop containing nucleoside triphosphate hydrolases"/>
    <property type="match status" value="1"/>
</dbReference>
<evidence type="ECO:0000313" key="2">
    <source>
        <dbReference type="Proteomes" id="UP000308121"/>
    </source>
</evidence>
<dbReference type="RefSeq" id="WP_230322772.1">
    <property type="nucleotide sequence ID" value="NZ_SZYE01000003.1"/>
</dbReference>
<name>A0A7Z8K212_9CELL</name>
<feature type="non-terminal residue" evidence="1">
    <location>
        <position position="419"/>
    </location>
</feature>
<organism evidence="1 2">
    <name type="scientific">Cellulomonas hominis</name>
    <dbReference type="NCBI Taxonomy" id="156981"/>
    <lineage>
        <taxon>Bacteria</taxon>
        <taxon>Bacillati</taxon>
        <taxon>Actinomycetota</taxon>
        <taxon>Actinomycetes</taxon>
        <taxon>Micrococcales</taxon>
        <taxon>Cellulomonadaceae</taxon>
        <taxon>Cellulomonas</taxon>
    </lineage>
</organism>
<proteinExistence type="predicted"/>
<dbReference type="AlphaFoldDB" id="A0A7Z8K212"/>
<dbReference type="Proteomes" id="UP000308121">
    <property type="component" value="Unassembled WGS sequence"/>
</dbReference>
<gene>
    <name evidence="1" type="ORF">FA014_01175</name>
</gene>
<reference evidence="1 2" key="1">
    <citation type="submission" date="2019-05" db="EMBL/GenBank/DDBJ databases">
        <title>Genome sequence of Cellulomonas hominis strain CS1.</title>
        <authorList>
            <person name="Belmont J."/>
            <person name="Maclea K.S."/>
        </authorList>
    </citation>
    <scope>NUCLEOTIDE SEQUENCE [LARGE SCALE GENOMIC DNA]</scope>
    <source>
        <strain evidence="1 2">CS1</strain>
    </source>
</reference>
<protein>
    <submittedName>
        <fullName evidence="1">Uncharacterized protein</fullName>
    </submittedName>
</protein>
<sequence length="419" mass="43017">MQGESWSDDVVGQVLDALRSGTGVLLTGVAGAGSGALAERAAGVLAEDGWQVVRVPGRPGVRGRPLGALSLGGPPARAASGEPLALAVSRVQEAVGTGRAVLLARRADLLDEETRAVLATVVDRTAARPLLTSRPDRSSRLAALRAAGEVPVAALAVPSLRFDDLLAVLADELGAPAAPDAAARVYALSAGLPGVARAIVSGARRAGTLVEAGGAWTAVADLRTPGLETVVDQLLERLDGEARSALGVLATLGPASPDVVRRVLGWDELAVLEDAGVVRLVESGDRTEVVVVPPLVAEHLLASRNRVAELRARDRVEQALGVVPGDAADASAGMTVTGWAASREGVAVLGRRLRHAAGIRLAVRRAEWQHEPTPATTVRLLDAMTQAGAARAEVEEVVAAARERPAAGGTGAVDEWYAR</sequence>
<dbReference type="InterPro" id="IPR027417">
    <property type="entry name" value="P-loop_NTPase"/>
</dbReference>